<keyword evidence="2" id="KW-0175">Coiled coil</keyword>
<evidence type="ECO:0000259" key="4">
    <source>
        <dbReference type="PROSITE" id="PS50089"/>
    </source>
</evidence>
<dbReference type="GO" id="GO:0008270">
    <property type="term" value="F:zinc ion binding"/>
    <property type="evidence" value="ECO:0007669"/>
    <property type="project" value="UniProtKB-KW"/>
</dbReference>
<dbReference type="EMBL" id="GL348713">
    <property type="protein sequence ID" value="EFH69987.1"/>
    <property type="molecule type" value="Genomic_DNA"/>
</dbReference>
<sequence>MGCTVREKHVKPNRRIRTAAFRSDPPLCFIEKIALSQSIVESSLKNLVYHPGVTDSGSVNSNSGNENLEENLWGYCTEEHLEEILLKHLEFLYNQAVSKLLELGYEERVAIKAVLSTGHCYGELDVLTNIVNNSLSYLNSSSGGGGCGGGSNNGNGEDHSETGFTDLRDLEEYSLAGMIYLLQQVKPNLSKGDAMWCLLMSELHVGRASTMDVPTNRSSCTKEDSNVEDVGSGTLDIAGFMAPALCRFHGGWDFGNGGGPEFSGNGFSMNGAELKLQREIDCPKRFNFSPSMKSLLNRNVAAVAAGYRASMKQKKSETSGDSLSCNDLARVEACEQQPRKSGSEESVSSVLEKFRDLNLDDNLESVGKDDKDCVIVNLLHQVKDLEKKLKERKDWAQKKAMQAAQKVSEELAELKSLSSEREGIQLLKKGKQAVEESTVKRLSDKENELRKASGQNDRANAIVRKLENQNAEIRAEREGSKLSASESLKACMDASKKEKKILKKLVAWEKQKLKVQDDIAAEKENIKALYRTLAQITQDEKEIEAKWRQEQKAKEEALAQMEEEQRSKEAAEGHNKRKLETLRLKIELDFQRHKDDHQRLEQELSRLQASSDTDPSHLSNNAWKPEKSQGENIAKLLEELDKLEGSYDNEANYDRECIICMKDEVSVVFLPCAHQVVCGSCSDSFFASNNGGSKVTCPCCRGRELKCCYKASIDGFSATKFHERCDFKGPCVIIAYTKEKSFKFGGFSPEGYRSTDDYYDTFDAFLFYWLDDCDDPIVLSKVGGSGAALFDYARGGPQFGADGLLIGPPLAPVMGGFAGPDTNSGIGDLRMAKSRLGLSYAKRKDGKESIFGDENKVSLDDVLVFCSPYIASLY</sequence>
<feature type="domain" description="RING-type" evidence="4">
    <location>
        <begin position="657"/>
        <end position="701"/>
    </location>
</feature>
<protein>
    <submittedName>
        <fullName evidence="6">Predicted protein</fullName>
    </submittedName>
</protein>
<dbReference type="CDD" id="cd23128">
    <property type="entry name" value="RING-HC_MIP1-like"/>
    <property type="match status" value="1"/>
</dbReference>
<dbReference type="Gramene" id="Al_scaffold_0001_3322">
    <property type="protein sequence ID" value="Al_scaffold_0001_3322"/>
    <property type="gene ID" value="Al_scaffold_0001_3322"/>
</dbReference>
<dbReference type="InterPro" id="IPR006571">
    <property type="entry name" value="TLDc_dom"/>
</dbReference>
<dbReference type="Pfam" id="PF07534">
    <property type="entry name" value="TLD"/>
    <property type="match status" value="1"/>
</dbReference>
<evidence type="ECO:0000313" key="6">
    <source>
        <dbReference type="EMBL" id="EFH69987.1"/>
    </source>
</evidence>
<gene>
    <name evidence="6" type="ORF">ARALYDRAFT_680999</name>
</gene>
<evidence type="ECO:0000313" key="7">
    <source>
        <dbReference type="Proteomes" id="UP000008694"/>
    </source>
</evidence>
<dbReference type="Gene3D" id="3.30.40.10">
    <property type="entry name" value="Zinc/RING finger domain, C3HC4 (zinc finger)"/>
    <property type="match status" value="1"/>
</dbReference>
<dbReference type="eggNOG" id="ENOG502SBGS">
    <property type="taxonomic scope" value="Eukaryota"/>
</dbReference>
<organism evidence="7">
    <name type="scientific">Arabidopsis lyrata subsp. lyrata</name>
    <name type="common">Lyre-leaved rock-cress</name>
    <dbReference type="NCBI Taxonomy" id="81972"/>
    <lineage>
        <taxon>Eukaryota</taxon>
        <taxon>Viridiplantae</taxon>
        <taxon>Streptophyta</taxon>
        <taxon>Embryophyta</taxon>
        <taxon>Tracheophyta</taxon>
        <taxon>Spermatophyta</taxon>
        <taxon>Magnoliopsida</taxon>
        <taxon>eudicotyledons</taxon>
        <taxon>Gunneridae</taxon>
        <taxon>Pentapetalae</taxon>
        <taxon>rosids</taxon>
        <taxon>malvids</taxon>
        <taxon>Brassicales</taxon>
        <taxon>Brassicaceae</taxon>
        <taxon>Camelineae</taxon>
        <taxon>Arabidopsis</taxon>
    </lineage>
</organism>
<evidence type="ECO:0000256" key="1">
    <source>
        <dbReference type="PROSITE-ProRule" id="PRU00175"/>
    </source>
</evidence>
<name>D7KHL3_ARALL</name>
<evidence type="ECO:0000256" key="2">
    <source>
        <dbReference type="SAM" id="Coils"/>
    </source>
</evidence>
<dbReference type="AlphaFoldDB" id="D7KHL3"/>
<accession>D7KHL3</accession>
<dbReference type="PROSITE" id="PS50089">
    <property type="entry name" value="ZF_RING_2"/>
    <property type="match status" value="1"/>
</dbReference>
<dbReference type="PANTHER" id="PTHR46405">
    <property type="entry name" value="OS05G0141500 PROTEIN"/>
    <property type="match status" value="1"/>
</dbReference>
<dbReference type="HOGENOM" id="CLU_012143_0_0_1"/>
<dbReference type="InterPro" id="IPR046527">
    <property type="entry name" value="PIR2-like_helical"/>
</dbReference>
<feature type="region of interest" description="Disordered" evidence="3">
    <location>
        <begin position="606"/>
        <end position="627"/>
    </location>
</feature>
<keyword evidence="1" id="KW-0863">Zinc-finger</keyword>
<dbReference type="SUPFAM" id="SSF57850">
    <property type="entry name" value="RING/U-box"/>
    <property type="match status" value="1"/>
</dbReference>
<proteinExistence type="predicted"/>
<dbReference type="InterPro" id="IPR046934">
    <property type="entry name" value="PIR2-like"/>
</dbReference>
<evidence type="ECO:0000259" key="5">
    <source>
        <dbReference type="PROSITE" id="PS51886"/>
    </source>
</evidence>
<dbReference type="Pfam" id="PF20235">
    <property type="entry name" value="PIR2-like_helical"/>
    <property type="match status" value="1"/>
</dbReference>
<dbReference type="InterPro" id="IPR001841">
    <property type="entry name" value="Znf_RING"/>
</dbReference>
<dbReference type="PROSITE" id="PS51886">
    <property type="entry name" value="TLDC"/>
    <property type="match status" value="1"/>
</dbReference>
<feature type="coiled-coil region" evidence="2">
    <location>
        <begin position="397"/>
        <end position="483"/>
    </location>
</feature>
<feature type="compositionally biased region" description="Polar residues" evidence="3">
    <location>
        <begin position="606"/>
        <end position="622"/>
    </location>
</feature>
<keyword evidence="7" id="KW-1185">Reference proteome</keyword>
<dbReference type="Proteomes" id="UP000008694">
    <property type="component" value="Unassembled WGS sequence"/>
</dbReference>
<keyword evidence="1" id="KW-0862">Zinc</keyword>
<reference evidence="7" key="1">
    <citation type="journal article" date="2011" name="Nat. Genet.">
        <title>The Arabidopsis lyrata genome sequence and the basis of rapid genome size change.</title>
        <authorList>
            <person name="Hu T.T."/>
            <person name="Pattyn P."/>
            <person name="Bakker E.G."/>
            <person name="Cao J."/>
            <person name="Cheng J.-F."/>
            <person name="Clark R.M."/>
            <person name="Fahlgren N."/>
            <person name="Fawcett J.A."/>
            <person name="Grimwood J."/>
            <person name="Gundlach H."/>
            <person name="Haberer G."/>
            <person name="Hollister J.D."/>
            <person name="Ossowski S."/>
            <person name="Ottilar R.P."/>
            <person name="Salamov A.A."/>
            <person name="Schneeberger K."/>
            <person name="Spannagl M."/>
            <person name="Wang X."/>
            <person name="Yang L."/>
            <person name="Nasrallah M.E."/>
            <person name="Bergelson J."/>
            <person name="Carrington J.C."/>
            <person name="Gaut B.S."/>
            <person name="Schmutz J."/>
            <person name="Mayer K.F.X."/>
            <person name="Van de Peer Y."/>
            <person name="Grigoriev I.V."/>
            <person name="Nordborg M."/>
            <person name="Weigel D."/>
            <person name="Guo Y.-L."/>
        </authorList>
    </citation>
    <scope>NUCLEOTIDE SEQUENCE [LARGE SCALE GENOMIC DNA]</scope>
    <source>
        <strain evidence="7">cv. MN47</strain>
    </source>
</reference>
<dbReference type="InterPro" id="IPR013083">
    <property type="entry name" value="Znf_RING/FYVE/PHD"/>
</dbReference>
<keyword evidence="1" id="KW-0479">Metal-binding</keyword>
<dbReference type="STRING" id="81972.D7KHL3"/>
<evidence type="ECO:0000256" key="3">
    <source>
        <dbReference type="SAM" id="MobiDB-lite"/>
    </source>
</evidence>
<dbReference type="PANTHER" id="PTHR46405:SF7">
    <property type="entry name" value="MND1-INTERACTING PROTEIN 1"/>
    <property type="match status" value="1"/>
</dbReference>
<feature type="domain" description="TLDc" evidence="5">
    <location>
        <begin position="675"/>
        <end position="868"/>
    </location>
</feature>